<reference evidence="2 3" key="1">
    <citation type="submission" date="2024-04" db="EMBL/GenBank/DDBJ databases">
        <title>Albibacterium profundi sp. nov., isolated from sediment of the Challenger Deep of Mariana Trench.</title>
        <authorList>
            <person name="Wang Y."/>
        </authorList>
    </citation>
    <scope>NUCLEOTIDE SEQUENCE [LARGE SCALE GENOMIC DNA]</scope>
    <source>
        <strain evidence="2 3">RHL897</strain>
    </source>
</reference>
<feature type="domain" description="N-acetylmuramidase" evidence="1">
    <location>
        <begin position="20"/>
        <end position="186"/>
    </location>
</feature>
<evidence type="ECO:0000259" key="1">
    <source>
        <dbReference type="Pfam" id="PF11860"/>
    </source>
</evidence>
<sequence length="187" mass="21568">MKKLTNNDVSDLACQNGIEYAALKAFIEVESGGRGFDPVTGKIIIQFEPSWFRKKAPYAPTGKWSLNGVERQSKEWIAFNDAFYKDPDAAMQATSIGLMQVMGFNYSMVGFKTVGEMWDFAKVSERNQLDLGVRFIVANRKLHNALIKKDWHLVAYYYNGEKYREMAKIWGREPYDISMQKAYNKYI</sequence>
<comment type="caution">
    <text evidence="2">The sequence shown here is derived from an EMBL/GenBank/DDBJ whole genome shotgun (WGS) entry which is preliminary data.</text>
</comment>
<dbReference type="EMBL" id="JBBVGT010000002">
    <property type="protein sequence ID" value="MFB5946137.1"/>
    <property type="molecule type" value="Genomic_DNA"/>
</dbReference>
<evidence type="ECO:0000313" key="3">
    <source>
        <dbReference type="Proteomes" id="UP001580928"/>
    </source>
</evidence>
<dbReference type="RefSeq" id="WP_375557666.1">
    <property type="nucleotide sequence ID" value="NZ_JBBVGT010000002.1"/>
</dbReference>
<dbReference type="Proteomes" id="UP001580928">
    <property type="component" value="Unassembled WGS sequence"/>
</dbReference>
<dbReference type="InterPro" id="IPR024408">
    <property type="entry name" value="Muramidase"/>
</dbReference>
<keyword evidence="3" id="KW-1185">Reference proteome</keyword>
<protein>
    <submittedName>
        <fullName evidence="2">N-acetylmuramidase family protein</fullName>
    </submittedName>
</protein>
<evidence type="ECO:0000313" key="2">
    <source>
        <dbReference type="EMBL" id="MFB5946137.1"/>
    </source>
</evidence>
<name>A0ABV5CF23_9SPHI</name>
<dbReference type="Pfam" id="PF11860">
    <property type="entry name" value="Muramidase"/>
    <property type="match status" value="1"/>
</dbReference>
<gene>
    <name evidence="2" type="ORF">WKR92_09860</name>
</gene>
<accession>A0ABV5CF23</accession>
<proteinExistence type="predicted"/>
<organism evidence="2 3">
    <name type="scientific">Albibacterium profundi</name>
    <dbReference type="NCBI Taxonomy" id="3134906"/>
    <lineage>
        <taxon>Bacteria</taxon>
        <taxon>Pseudomonadati</taxon>
        <taxon>Bacteroidota</taxon>
        <taxon>Sphingobacteriia</taxon>
        <taxon>Sphingobacteriales</taxon>
        <taxon>Sphingobacteriaceae</taxon>
        <taxon>Albibacterium</taxon>
    </lineage>
</organism>